<feature type="domain" description="HTH marR-type" evidence="10">
    <location>
        <begin position="5"/>
        <end position="140"/>
    </location>
</feature>
<dbReference type="PROSITE" id="PS01117">
    <property type="entry name" value="HTH_MARR_1"/>
    <property type="match status" value="1"/>
</dbReference>
<proteinExistence type="inferred from homology"/>
<keyword evidence="12" id="KW-1185">Reference proteome</keyword>
<keyword evidence="2" id="KW-0805">Transcription regulation</keyword>
<dbReference type="SMART" id="SM00347">
    <property type="entry name" value="HTH_MARR"/>
    <property type="match status" value="1"/>
</dbReference>
<dbReference type="InterPro" id="IPR055166">
    <property type="entry name" value="Transc_reg_Sar_Rot_HTH"/>
</dbReference>
<keyword evidence="4" id="KW-0238">DNA-binding</keyword>
<dbReference type="InterPro" id="IPR023187">
    <property type="entry name" value="Tscrpt_reg_MarR-type_CS"/>
</dbReference>
<keyword evidence="5" id="KW-0804">Transcription</keyword>
<evidence type="ECO:0000256" key="7">
    <source>
        <dbReference type="ARBA" id="ARBA00046337"/>
    </source>
</evidence>
<evidence type="ECO:0000256" key="8">
    <source>
        <dbReference type="ARBA" id="ARBA00047188"/>
    </source>
</evidence>
<dbReference type="EMBL" id="JACOQH010000003">
    <property type="protein sequence ID" value="MBC5753538.1"/>
    <property type="molecule type" value="Genomic_DNA"/>
</dbReference>
<keyword evidence="3" id="KW-0843">Virulence</keyword>
<evidence type="ECO:0000256" key="2">
    <source>
        <dbReference type="ARBA" id="ARBA00023015"/>
    </source>
</evidence>
<evidence type="ECO:0000256" key="3">
    <source>
        <dbReference type="ARBA" id="ARBA00023026"/>
    </source>
</evidence>
<name>A0ABR7I9J8_9FIRM</name>
<evidence type="ECO:0000256" key="1">
    <source>
        <dbReference type="ARBA" id="ARBA00004496"/>
    </source>
</evidence>
<accession>A0ABR7I9J8</accession>
<protein>
    <recommendedName>
        <fullName evidence="6">HTH-type transcriptional regulator MgrA</fullName>
    </recommendedName>
    <alternativeName>
        <fullName evidence="8">HTH-type transcriptional regulator SarZ</fullName>
    </alternativeName>
    <alternativeName>
        <fullName evidence="9">Staphylococcal accessory regulator Z</fullName>
    </alternativeName>
</protein>
<dbReference type="InterPro" id="IPR036388">
    <property type="entry name" value="WH-like_DNA-bd_sf"/>
</dbReference>
<dbReference type="InterPro" id="IPR000835">
    <property type="entry name" value="HTH_MarR-typ"/>
</dbReference>
<dbReference type="RefSeq" id="WP_022516148.1">
    <property type="nucleotide sequence ID" value="NZ_JACOQH010000003.1"/>
</dbReference>
<evidence type="ECO:0000256" key="6">
    <source>
        <dbReference type="ARBA" id="ARBA00040307"/>
    </source>
</evidence>
<evidence type="ECO:0000313" key="12">
    <source>
        <dbReference type="Proteomes" id="UP000621540"/>
    </source>
</evidence>
<sequence>MGNREETLSRLLVWIMKDIMEIESKSLITGEFKDITTNDMHVIEAIGIGEPKKMTEIARQLSITTGTLTKSMNGLEKKSYVNRKRSEEDKRVVQISLTDKGVRAYHHHENFHKILIERVTQGLSEEEIRFLIDVLGKLKDSFQINYKIGELMNDMFS</sequence>
<reference evidence="11 12" key="1">
    <citation type="submission" date="2020-08" db="EMBL/GenBank/DDBJ databases">
        <title>Genome public.</title>
        <authorList>
            <person name="Liu C."/>
            <person name="Sun Q."/>
        </authorList>
    </citation>
    <scope>NUCLEOTIDE SEQUENCE [LARGE SCALE GENOMIC DNA]</scope>
    <source>
        <strain evidence="11 12">BX0805</strain>
    </source>
</reference>
<comment type="subcellular location">
    <subcellularLocation>
        <location evidence="1">Cytoplasm</location>
    </subcellularLocation>
</comment>
<organism evidence="11 12">
    <name type="scientific">Roseburia yibonii</name>
    <dbReference type="NCBI Taxonomy" id="2763063"/>
    <lineage>
        <taxon>Bacteria</taxon>
        <taxon>Bacillati</taxon>
        <taxon>Bacillota</taxon>
        <taxon>Clostridia</taxon>
        <taxon>Lachnospirales</taxon>
        <taxon>Lachnospiraceae</taxon>
        <taxon>Roseburia</taxon>
    </lineage>
</organism>
<dbReference type="PANTHER" id="PTHR42756:SF1">
    <property type="entry name" value="TRANSCRIPTIONAL REPRESSOR OF EMRAB OPERON"/>
    <property type="match status" value="1"/>
</dbReference>
<dbReference type="Proteomes" id="UP000621540">
    <property type="component" value="Unassembled WGS sequence"/>
</dbReference>
<evidence type="ECO:0000259" key="10">
    <source>
        <dbReference type="PROSITE" id="PS50995"/>
    </source>
</evidence>
<evidence type="ECO:0000256" key="4">
    <source>
        <dbReference type="ARBA" id="ARBA00023125"/>
    </source>
</evidence>
<dbReference type="SUPFAM" id="SSF46785">
    <property type="entry name" value="Winged helix' DNA-binding domain"/>
    <property type="match status" value="1"/>
</dbReference>
<dbReference type="InterPro" id="IPR036390">
    <property type="entry name" value="WH_DNA-bd_sf"/>
</dbReference>
<dbReference type="PRINTS" id="PR00598">
    <property type="entry name" value="HTHMARR"/>
</dbReference>
<dbReference type="PROSITE" id="PS50995">
    <property type="entry name" value="HTH_MARR_2"/>
    <property type="match status" value="1"/>
</dbReference>
<evidence type="ECO:0000256" key="5">
    <source>
        <dbReference type="ARBA" id="ARBA00023163"/>
    </source>
</evidence>
<dbReference type="Pfam" id="PF22381">
    <property type="entry name" value="Staph_reg_Sar_Rot"/>
    <property type="match status" value="1"/>
</dbReference>
<evidence type="ECO:0000313" key="11">
    <source>
        <dbReference type="EMBL" id="MBC5753538.1"/>
    </source>
</evidence>
<comment type="similarity">
    <text evidence="7">Belongs to the SarZ family.</text>
</comment>
<dbReference type="PANTHER" id="PTHR42756">
    <property type="entry name" value="TRANSCRIPTIONAL REGULATOR, MARR"/>
    <property type="match status" value="1"/>
</dbReference>
<evidence type="ECO:0000256" key="9">
    <source>
        <dbReference type="ARBA" id="ARBA00047207"/>
    </source>
</evidence>
<dbReference type="Gene3D" id="1.10.10.10">
    <property type="entry name" value="Winged helix-like DNA-binding domain superfamily/Winged helix DNA-binding domain"/>
    <property type="match status" value="1"/>
</dbReference>
<comment type="caution">
    <text evidence="11">The sequence shown here is derived from an EMBL/GenBank/DDBJ whole genome shotgun (WGS) entry which is preliminary data.</text>
</comment>
<gene>
    <name evidence="11" type="ORF">H8Z76_05755</name>
</gene>